<name>A0ABR4AM10_9LECA</name>
<dbReference type="EMBL" id="JBHFEH010000103">
    <property type="protein sequence ID" value="KAL2046767.1"/>
    <property type="molecule type" value="Genomic_DNA"/>
</dbReference>
<sequence length="263" mass="28109">MRERGRPGGLRITPVLQSILVISNMPSTLLPFSSKLLDIQDPLYLNSHHLSLLLPIAMKLSAPFAAVTLLAPVALAASLPACSSTSTTPCGCPSDTSYEQSVTFAVIGAAATDVKTLISDFFKTAWLGIVPFATQGPDNQSGSTRTSSVPTATGNYTLTEKLTELGSNPSGSFIEKFEQLPSTVPVEYISGNGSFSGYWVTLESKFIFQYETAIVWSIYACSTGHPRDFASFHESALANATSVLQREGKVLGLNVKPFSIQAF</sequence>
<organism evidence="1 2">
    <name type="scientific">Lepraria finkii</name>
    <dbReference type="NCBI Taxonomy" id="1340010"/>
    <lineage>
        <taxon>Eukaryota</taxon>
        <taxon>Fungi</taxon>
        <taxon>Dikarya</taxon>
        <taxon>Ascomycota</taxon>
        <taxon>Pezizomycotina</taxon>
        <taxon>Lecanoromycetes</taxon>
        <taxon>OSLEUM clade</taxon>
        <taxon>Lecanoromycetidae</taxon>
        <taxon>Lecanorales</taxon>
        <taxon>Lecanorineae</taxon>
        <taxon>Stereocaulaceae</taxon>
        <taxon>Lepraria</taxon>
    </lineage>
</organism>
<comment type="caution">
    <text evidence="1">The sequence shown here is derived from an EMBL/GenBank/DDBJ whole genome shotgun (WGS) entry which is preliminary data.</text>
</comment>
<accession>A0ABR4AM10</accession>
<proteinExistence type="predicted"/>
<evidence type="ECO:0000313" key="1">
    <source>
        <dbReference type="EMBL" id="KAL2046767.1"/>
    </source>
</evidence>
<evidence type="ECO:0000313" key="2">
    <source>
        <dbReference type="Proteomes" id="UP001590951"/>
    </source>
</evidence>
<dbReference type="Proteomes" id="UP001590951">
    <property type="component" value="Unassembled WGS sequence"/>
</dbReference>
<keyword evidence="2" id="KW-1185">Reference proteome</keyword>
<protein>
    <submittedName>
        <fullName evidence="1">Uncharacterized protein</fullName>
    </submittedName>
</protein>
<reference evidence="1 2" key="1">
    <citation type="submission" date="2024-09" db="EMBL/GenBank/DDBJ databases">
        <title>Rethinking Asexuality: The Enigmatic Case of Functional Sexual Genes in Lepraria (Stereocaulaceae).</title>
        <authorList>
            <person name="Doellman M."/>
            <person name="Sun Y."/>
            <person name="Barcenas-Pena A."/>
            <person name="Lumbsch H.T."/>
            <person name="Grewe F."/>
        </authorList>
    </citation>
    <scope>NUCLEOTIDE SEQUENCE [LARGE SCALE GENOMIC DNA]</scope>
    <source>
        <strain evidence="1 2">Grewe 0041</strain>
    </source>
</reference>
<gene>
    <name evidence="1" type="ORF">ABVK25_011555</name>
</gene>